<dbReference type="RefSeq" id="WP_077412256.1">
    <property type="nucleotide sequence ID" value="NZ_JBHRTS010000009.1"/>
</dbReference>
<protein>
    <submittedName>
        <fullName evidence="2">Helix-turn-helix domain-containing protein</fullName>
    </submittedName>
</protein>
<evidence type="ECO:0000313" key="3">
    <source>
        <dbReference type="Proteomes" id="UP001595533"/>
    </source>
</evidence>
<sequence length="251" mass="29442">MTQTHQILQAVKGLLKQHKINYASVAKELGLSESSIKRSLSKGHISLERLLAICAMMDLELVDLMQVIKKESTQLVQLTEKQERLMVSDVRYLLVTVCVCNHWTFVEILDIYQFESAELINMLLQLERIELIELLPNNHIRLKVSPHFHWIENGPIQRFFEQHIQADFWQSQFIGPGEIRLLVNGMLSKESNDSMQQHILKLKQQFTLLSEQDQHLDMKLRHGTTMVVGMRPWELDLFARLRRSTNEKIYR</sequence>
<name>A0ABV7JC98_9GAMM</name>
<proteinExistence type="predicted"/>
<dbReference type="SUPFAM" id="SSF47413">
    <property type="entry name" value="lambda repressor-like DNA-binding domains"/>
    <property type="match status" value="1"/>
</dbReference>
<accession>A0ABV7JC98</accession>
<organism evidence="2 3">
    <name type="scientific">Marinicella sediminis</name>
    <dbReference type="NCBI Taxonomy" id="1792834"/>
    <lineage>
        <taxon>Bacteria</taxon>
        <taxon>Pseudomonadati</taxon>
        <taxon>Pseudomonadota</taxon>
        <taxon>Gammaproteobacteria</taxon>
        <taxon>Lysobacterales</taxon>
        <taxon>Marinicellaceae</taxon>
        <taxon>Marinicella</taxon>
    </lineage>
</organism>
<evidence type="ECO:0000313" key="2">
    <source>
        <dbReference type="EMBL" id="MFC3195594.1"/>
    </source>
</evidence>
<dbReference type="InterPro" id="IPR001387">
    <property type="entry name" value="Cro/C1-type_HTH"/>
</dbReference>
<dbReference type="Proteomes" id="UP001595533">
    <property type="component" value="Unassembled WGS sequence"/>
</dbReference>
<reference evidence="3" key="1">
    <citation type="journal article" date="2019" name="Int. J. Syst. Evol. Microbiol.">
        <title>The Global Catalogue of Microorganisms (GCM) 10K type strain sequencing project: providing services to taxonomists for standard genome sequencing and annotation.</title>
        <authorList>
            <consortium name="The Broad Institute Genomics Platform"/>
            <consortium name="The Broad Institute Genome Sequencing Center for Infectious Disease"/>
            <person name="Wu L."/>
            <person name="Ma J."/>
        </authorList>
    </citation>
    <scope>NUCLEOTIDE SEQUENCE [LARGE SCALE GENOMIC DNA]</scope>
    <source>
        <strain evidence="3">KCTC 42953</strain>
    </source>
</reference>
<dbReference type="InterPro" id="IPR010982">
    <property type="entry name" value="Lambda_DNA-bd_dom_sf"/>
</dbReference>
<dbReference type="EMBL" id="JBHRTS010000009">
    <property type="protein sequence ID" value="MFC3195594.1"/>
    <property type="molecule type" value="Genomic_DNA"/>
</dbReference>
<keyword evidence="3" id="KW-1185">Reference proteome</keyword>
<dbReference type="Pfam" id="PF13443">
    <property type="entry name" value="HTH_26"/>
    <property type="match status" value="1"/>
</dbReference>
<feature type="domain" description="HTH cro/C1-type" evidence="1">
    <location>
        <begin position="14"/>
        <end position="69"/>
    </location>
</feature>
<gene>
    <name evidence="2" type="ORF">ACFODZ_15170</name>
</gene>
<comment type="caution">
    <text evidence="2">The sequence shown here is derived from an EMBL/GenBank/DDBJ whole genome shotgun (WGS) entry which is preliminary data.</text>
</comment>
<evidence type="ECO:0000259" key="1">
    <source>
        <dbReference type="Pfam" id="PF13443"/>
    </source>
</evidence>